<dbReference type="AlphaFoldDB" id="U4L2V4"/>
<reference evidence="5 6" key="1">
    <citation type="journal article" date="2013" name="PLoS Genet.">
        <title>The genome and development-dependent transcriptomes of Pyronema confluens: a window into fungal evolution.</title>
        <authorList>
            <person name="Traeger S."/>
            <person name="Altegoer F."/>
            <person name="Freitag M."/>
            <person name="Gabaldon T."/>
            <person name="Kempken F."/>
            <person name="Kumar A."/>
            <person name="Marcet-Houben M."/>
            <person name="Poggeler S."/>
            <person name="Stajich J.E."/>
            <person name="Nowrousian M."/>
        </authorList>
    </citation>
    <scope>NUCLEOTIDE SEQUENCE [LARGE SCALE GENOMIC DNA]</scope>
    <source>
        <strain evidence="6">CBS 100304</strain>
        <tissue evidence="5">Vegetative mycelium</tissue>
    </source>
</reference>
<keyword evidence="2" id="KW-0677">Repeat</keyword>
<dbReference type="PANTHER" id="PTHR11364">
    <property type="entry name" value="THIOSULFATE SULFERTANSFERASE"/>
    <property type="match status" value="1"/>
</dbReference>
<dbReference type="OrthoDB" id="270167at2759"/>
<name>U4L2V4_PYROM</name>
<dbReference type="EMBL" id="HF935536">
    <property type="protein sequence ID" value="CCX10360.1"/>
    <property type="molecule type" value="Genomic_DNA"/>
</dbReference>
<organism evidence="5 6">
    <name type="scientific">Pyronema omphalodes (strain CBS 100304)</name>
    <name type="common">Pyronema confluens</name>
    <dbReference type="NCBI Taxonomy" id="1076935"/>
    <lineage>
        <taxon>Eukaryota</taxon>
        <taxon>Fungi</taxon>
        <taxon>Dikarya</taxon>
        <taxon>Ascomycota</taxon>
        <taxon>Pezizomycotina</taxon>
        <taxon>Pezizomycetes</taxon>
        <taxon>Pezizales</taxon>
        <taxon>Pyronemataceae</taxon>
        <taxon>Pyronema</taxon>
    </lineage>
</organism>
<keyword evidence="6" id="KW-1185">Reference proteome</keyword>
<sequence>MFLRSVPRLSRAMSTRLFSSFIVSPSELSTALKNPGNRIIPLSAEWYLPNSPLNGHSEYLSRRIPGARFFDLDAVKDASSPYPHMLPDAATFSAAMGELGIKKDDTVVVYDGANMGLFSAPRVAWTLKVFGHENVKLLDNFKKWVEDGLPTESGDVKAWEKTSYGASKLDEGMVLDFEAVKKIAQEKLEGGAKKLQVLDARPNGRWAGKDPEPRPGLPSGHLPGSISVPFGELINPVTKSFKSEEELRKIFEAKGVDMTGETEKVLMCGTGVTAVVVDTAMELAGVQGKRRIYDGSWTEWAMRVDEKEGLIVKA</sequence>
<dbReference type="GO" id="GO:0005739">
    <property type="term" value="C:mitochondrion"/>
    <property type="evidence" value="ECO:0007669"/>
    <property type="project" value="TreeGrafter"/>
</dbReference>
<feature type="region of interest" description="Disordered" evidence="3">
    <location>
        <begin position="202"/>
        <end position="222"/>
    </location>
</feature>
<dbReference type="InterPro" id="IPR001763">
    <property type="entry name" value="Rhodanese-like_dom"/>
</dbReference>
<evidence type="ECO:0000259" key="4">
    <source>
        <dbReference type="PROSITE" id="PS50206"/>
    </source>
</evidence>
<dbReference type="InterPro" id="IPR045078">
    <property type="entry name" value="TST/MPST-like"/>
</dbReference>
<evidence type="ECO:0000256" key="1">
    <source>
        <dbReference type="ARBA" id="ARBA00022679"/>
    </source>
</evidence>
<evidence type="ECO:0000256" key="3">
    <source>
        <dbReference type="SAM" id="MobiDB-lite"/>
    </source>
</evidence>
<keyword evidence="1 5" id="KW-0808">Transferase</keyword>
<dbReference type="Pfam" id="PF00581">
    <property type="entry name" value="Rhodanese"/>
    <property type="match status" value="2"/>
</dbReference>
<dbReference type="PANTHER" id="PTHR11364:SF27">
    <property type="entry name" value="SULFURTRANSFERASE"/>
    <property type="match status" value="1"/>
</dbReference>
<dbReference type="InterPro" id="IPR036873">
    <property type="entry name" value="Rhodanese-like_dom_sf"/>
</dbReference>
<evidence type="ECO:0000256" key="2">
    <source>
        <dbReference type="ARBA" id="ARBA00022737"/>
    </source>
</evidence>
<dbReference type="CDD" id="cd01448">
    <property type="entry name" value="TST_Repeat_1"/>
    <property type="match status" value="1"/>
</dbReference>
<dbReference type="GO" id="GO:0004792">
    <property type="term" value="F:thiosulfate-cyanide sulfurtransferase activity"/>
    <property type="evidence" value="ECO:0007669"/>
    <property type="project" value="TreeGrafter"/>
</dbReference>
<proteinExistence type="predicted"/>
<dbReference type="SUPFAM" id="SSF52821">
    <property type="entry name" value="Rhodanese/Cell cycle control phosphatase"/>
    <property type="match status" value="2"/>
</dbReference>
<dbReference type="Proteomes" id="UP000018144">
    <property type="component" value="Unassembled WGS sequence"/>
</dbReference>
<protein>
    <submittedName>
        <fullName evidence="5">Similar to Putative 3-mercaptopyruvate sulfurtransferase acc. no. Q9USJ1</fullName>
    </submittedName>
</protein>
<feature type="domain" description="Rhodanese" evidence="4">
    <location>
        <begin position="191"/>
        <end position="309"/>
    </location>
</feature>
<dbReference type="FunFam" id="3.40.250.10:FF:000001">
    <property type="entry name" value="Sulfurtransferase"/>
    <property type="match status" value="1"/>
</dbReference>
<dbReference type="STRING" id="1076935.U4L2V4"/>
<dbReference type="PROSITE" id="PS50206">
    <property type="entry name" value="RHODANESE_3"/>
    <property type="match status" value="2"/>
</dbReference>
<dbReference type="eggNOG" id="KOG1529">
    <property type="taxonomic scope" value="Eukaryota"/>
</dbReference>
<gene>
    <name evidence="5" type="ORF">PCON_09954</name>
</gene>
<feature type="domain" description="Rhodanese" evidence="4">
    <location>
        <begin position="54"/>
        <end position="153"/>
    </location>
</feature>
<evidence type="ECO:0000313" key="5">
    <source>
        <dbReference type="EMBL" id="CCX10360.1"/>
    </source>
</evidence>
<dbReference type="Gene3D" id="3.40.250.10">
    <property type="entry name" value="Rhodanese-like domain"/>
    <property type="match status" value="2"/>
</dbReference>
<accession>U4L2V4</accession>
<dbReference type="SMART" id="SM00450">
    <property type="entry name" value="RHOD"/>
    <property type="match status" value="2"/>
</dbReference>
<dbReference type="OMA" id="NNNWFAS"/>
<keyword evidence="5" id="KW-0670">Pyruvate</keyword>
<dbReference type="CDD" id="cd01449">
    <property type="entry name" value="TST_Repeat_2"/>
    <property type="match status" value="1"/>
</dbReference>
<evidence type="ECO:0000313" key="6">
    <source>
        <dbReference type="Proteomes" id="UP000018144"/>
    </source>
</evidence>